<dbReference type="KEGG" id="sesp:BN6_30080"/>
<evidence type="ECO:0000313" key="1">
    <source>
        <dbReference type="EMBL" id="CCH30315.1"/>
    </source>
</evidence>
<keyword evidence="2" id="KW-1185">Reference proteome</keyword>
<proteinExistence type="predicted"/>
<evidence type="ECO:0000313" key="2">
    <source>
        <dbReference type="Proteomes" id="UP000006281"/>
    </source>
</evidence>
<accession>K0JRN6</accession>
<dbReference type="HOGENOM" id="CLU_2603940_0_0_11"/>
<name>K0JRN6_SACES</name>
<gene>
    <name evidence="1" type="ordered locus">BN6_30080</name>
</gene>
<sequence length="79" mass="7886">MRVCLVVDGLGAGLHRLVVATGDGRVDQVVIGEVGRAAPARLALADVLVECGQRSSAASRALIVAAFGFPVGSSARASA</sequence>
<dbReference type="EMBL" id="HE804045">
    <property type="protein sequence ID" value="CCH30315.1"/>
    <property type="molecule type" value="Genomic_DNA"/>
</dbReference>
<organism evidence="1 2">
    <name type="scientific">Saccharothrix espanaensis (strain ATCC 51144 / DSM 44229 / JCM 9112 / NBRC 15066 / NRRL 15764)</name>
    <dbReference type="NCBI Taxonomy" id="1179773"/>
    <lineage>
        <taxon>Bacteria</taxon>
        <taxon>Bacillati</taxon>
        <taxon>Actinomycetota</taxon>
        <taxon>Actinomycetes</taxon>
        <taxon>Pseudonocardiales</taxon>
        <taxon>Pseudonocardiaceae</taxon>
        <taxon>Saccharothrix</taxon>
    </lineage>
</organism>
<dbReference type="Proteomes" id="UP000006281">
    <property type="component" value="Chromosome"/>
</dbReference>
<dbReference type="STRING" id="1179773.BN6_30080"/>
<protein>
    <submittedName>
        <fullName evidence="1">Uncharacterized protein</fullName>
    </submittedName>
</protein>
<dbReference type="RefSeq" id="WP_015100427.1">
    <property type="nucleotide sequence ID" value="NC_019673.1"/>
</dbReference>
<dbReference type="OrthoDB" id="9896162at2"/>
<dbReference type="AlphaFoldDB" id="K0JRN6"/>
<reference evidence="1 2" key="1">
    <citation type="journal article" date="2012" name="BMC Genomics">
        <title>Complete genome sequence of Saccharothrix espanaensis DSM 44229T and comparison to the other completely sequenced Pseudonocardiaceae.</title>
        <authorList>
            <person name="Strobel T."/>
            <person name="Al-Dilaimi A."/>
            <person name="Blom J."/>
            <person name="Gessner A."/>
            <person name="Kalinowski J."/>
            <person name="Luzhetska M."/>
            <person name="Puhler A."/>
            <person name="Szczepanowski R."/>
            <person name="Bechthold A."/>
            <person name="Ruckert C."/>
        </authorList>
    </citation>
    <scope>NUCLEOTIDE SEQUENCE [LARGE SCALE GENOMIC DNA]</scope>
    <source>
        <strain evidence="2">ATCC 51144 / DSM 44229 / JCM 9112 / NBRC 15066 / NRRL 15764</strain>
    </source>
</reference>